<dbReference type="Proteomes" id="UP000050454">
    <property type="component" value="Unassembled WGS sequence"/>
</dbReference>
<feature type="region of interest" description="Disordered" evidence="4">
    <location>
        <begin position="785"/>
        <end position="812"/>
    </location>
</feature>
<dbReference type="AlphaFoldDB" id="A0A0N8H9H2"/>
<dbReference type="GO" id="GO:0009279">
    <property type="term" value="C:cell outer membrane"/>
    <property type="evidence" value="ECO:0007669"/>
    <property type="project" value="UniProtKB-SubCell"/>
</dbReference>
<dbReference type="InterPro" id="IPR008969">
    <property type="entry name" value="CarboxyPept-like_regulatory"/>
</dbReference>
<sequence>MLAQQGRRGPGAAVIANASISGTVIDSTSSQGVEFAAVALWDATKAIDGTLTDIKGSFKFEGVKAGTYKLLISYIGYSPQSVENIVVPNNDAKVDLGNVFILSDNIQLNEVTVTGQAALVEDKIDRLVYNADKDITNRGGTAEEVLRKVPMLSVDLDGEVELRGSSNVRVLIDNKPSTIFASSVGEALKQIPSDQIKSVEVITSPSAKYDGEGTAGIININLKKNTLAGVTGMISTGVGVQGSNLNGSLNLKDKKWGIAINGGGRMSYNFRTEGLNTRESVINGEATYLTQEDNNRGQWGGGRYRGTFTYDFDKKTNFSISYSGRARINGSEGDQLTRLVDGNNALIFENTRFIDQSNISNSADLDFTFNKRYANPIQELSILAQFSKSNRNEDFTALQNGLPADSSDNVGIDQELNFSLDYVQPLGEKIKWEMGGKGVFRGATSDGNFYSYSLENAAYALNSLRSNFLDYDQNVAAGYSSFTLELPNKWGVQAGVRYERTMITAQFKERADVEIPDYDNWLPSINLSKRFEKGGSVRASYTQRIQRPSIRFLNPYVDYSNQNSISFGQPTLAPELVDMLELSTSTYFGRNSINFSIYSRIEDNSITSVSEVVREDGIDITQTTFANIGVNKRFGADLSFNVNPNKDWRIGGGVSPNYTYMDNRTISNQGWNVGLNLNSQYSLPKGFAVAVFGFYRSPRVQLQGTRNGFYFHGLTFKKDINDKRGSFGLGLENPFVRSIDFKSTLENVTDANNYFISANTRSMFRRSIRVDFQYRFGKMENDGRGLFNRRRGGNNDSDAMDDDGGNGQEMMR</sequence>
<dbReference type="InterPro" id="IPR036942">
    <property type="entry name" value="Beta-barrel_TonB_sf"/>
</dbReference>
<keyword evidence="8" id="KW-1185">Reference proteome</keyword>
<dbReference type="PANTHER" id="PTHR40980">
    <property type="entry name" value="PLUG DOMAIN-CONTAINING PROTEIN"/>
    <property type="match status" value="1"/>
</dbReference>
<dbReference type="EMBL" id="LGTQ01000012">
    <property type="protein sequence ID" value="KPM47364.1"/>
    <property type="molecule type" value="Genomic_DNA"/>
</dbReference>
<name>A0A0N8H9H2_9BACT</name>
<feature type="domain" description="Outer membrane protein beta-barrel" evidence="6">
    <location>
        <begin position="375"/>
        <end position="774"/>
    </location>
</feature>
<comment type="subcellular location">
    <subcellularLocation>
        <location evidence="1">Cell outer membrane</location>
    </subcellularLocation>
</comment>
<evidence type="ECO:0008006" key="9">
    <source>
        <dbReference type="Google" id="ProtNLM"/>
    </source>
</evidence>
<evidence type="ECO:0000256" key="2">
    <source>
        <dbReference type="ARBA" id="ARBA00023136"/>
    </source>
</evidence>
<dbReference type="PANTHER" id="PTHR40980:SF4">
    <property type="entry name" value="TONB-DEPENDENT RECEPTOR-LIKE BETA-BARREL DOMAIN-CONTAINING PROTEIN"/>
    <property type="match status" value="1"/>
</dbReference>
<evidence type="ECO:0000259" key="6">
    <source>
        <dbReference type="Pfam" id="PF14905"/>
    </source>
</evidence>
<protein>
    <recommendedName>
        <fullName evidence="9">TonB-dependent receptor</fullName>
    </recommendedName>
</protein>
<organism evidence="7 8">
    <name type="scientific">Jiulongibacter sediminis</name>
    <dbReference type="NCBI Taxonomy" id="1605367"/>
    <lineage>
        <taxon>Bacteria</taxon>
        <taxon>Pseudomonadati</taxon>
        <taxon>Bacteroidota</taxon>
        <taxon>Cytophagia</taxon>
        <taxon>Cytophagales</taxon>
        <taxon>Leadbetterellaceae</taxon>
        <taxon>Jiulongibacter</taxon>
    </lineage>
</organism>
<dbReference type="InterPro" id="IPR012910">
    <property type="entry name" value="Plug_dom"/>
</dbReference>
<keyword evidence="2" id="KW-0472">Membrane</keyword>
<dbReference type="Pfam" id="PF07715">
    <property type="entry name" value="Plug"/>
    <property type="match status" value="1"/>
</dbReference>
<evidence type="ECO:0000313" key="7">
    <source>
        <dbReference type="EMBL" id="KPM47364.1"/>
    </source>
</evidence>
<accession>A0A0N8H9H2</accession>
<evidence type="ECO:0000313" key="8">
    <source>
        <dbReference type="Proteomes" id="UP000050454"/>
    </source>
</evidence>
<keyword evidence="3" id="KW-0998">Cell outer membrane</keyword>
<dbReference type="InterPro" id="IPR037066">
    <property type="entry name" value="Plug_dom_sf"/>
</dbReference>
<comment type="caution">
    <text evidence="7">The sequence shown here is derived from an EMBL/GenBank/DDBJ whole genome shotgun (WGS) entry which is preliminary data.</text>
</comment>
<dbReference type="Pfam" id="PF13620">
    <property type="entry name" value="CarboxypepD_reg"/>
    <property type="match status" value="1"/>
</dbReference>
<dbReference type="Gene3D" id="2.170.130.10">
    <property type="entry name" value="TonB-dependent receptor, plug domain"/>
    <property type="match status" value="1"/>
</dbReference>
<proteinExistence type="predicted"/>
<reference evidence="7 8" key="1">
    <citation type="submission" date="2015-07" db="EMBL/GenBank/DDBJ databases">
        <title>The draft genome sequence of Leadbetterella sp. JN14-9.</title>
        <authorList>
            <person name="Liu Y."/>
            <person name="Du J."/>
            <person name="Shao Z."/>
        </authorList>
    </citation>
    <scope>NUCLEOTIDE SEQUENCE [LARGE SCALE GENOMIC DNA]</scope>
    <source>
        <strain evidence="7 8">JN14-9</strain>
    </source>
</reference>
<dbReference type="InterPro" id="IPR041700">
    <property type="entry name" value="OMP_b-brl_3"/>
</dbReference>
<dbReference type="Gene3D" id="2.60.40.1120">
    <property type="entry name" value="Carboxypeptidase-like, regulatory domain"/>
    <property type="match status" value="1"/>
</dbReference>
<dbReference type="STRING" id="1605367.AFM12_15375"/>
<evidence type="ECO:0000256" key="4">
    <source>
        <dbReference type="SAM" id="MobiDB-lite"/>
    </source>
</evidence>
<gene>
    <name evidence="7" type="ORF">AFM12_15375</name>
</gene>
<dbReference type="PATRIC" id="fig|1605367.3.peg.500"/>
<dbReference type="SUPFAM" id="SSF56935">
    <property type="entry name" value="Porins"/>
    <property type="match status" value="1"/>
</dbReference>
<feature type="domain" description="TonB-dependent receptor plug" evidence="5">
    <location>
        <begin position="135"/>
        <end position="217"/>
    </location>
</feature>
<evidence type="ECO:0000256" key="3">
    <source>
        <dbReference type="ARBA" id="ARBA00023237"/>
    </source>
</evidence>
<dbReference type="Pfam" id="PF14905">
    <property type="entry name" value="OMP_b-brl_3"/>
    <property type="match status" value="1"/>
</dbReference>
<evidence type="ECO:0000259" key="5">
    <source>
        <dbReference type="Pfam" id="PF07715"/>
    </source>
</evidence>
<evidence type="ECO:0000256" key="1">
    <source>
        <dbReference type="ARBA" id="ARBA00004442"/>
    </source>
</evidence>
<dbReference type="SUPFAM" id="SSF49464">
    <property type="entry name" value="Carboxypeptidase regulatory domain-like"/>
    <property type="match status" value="1"/>
</dbReference>
<dbReference type="Gene3D" id="2.40.170.20">
    <property type="entry name" value="TonB-dependent receptor, beta-barrel domain"/>
    <property type="match status" value="1"/>
</dbReference>